<dbReference type="Proteomes" id="UP001158066">
    <property type="component" value="Unassembled WGS sequence"/>
</dbReference>
<dbReference type="Pfam" id="PF01968">
    <property type="entry name" value="Hydantoinase_A"/>
    <property type="match status" value="1"/>
</dbReference>
<name>A0AA45WZ49_9CLOT</name>
<evidence type="ECO:0000259" key="2">
    <source>
        <dbReference type="Pfam" id="PF05378"/>
    </source>
</evidence>
<accession>A0AA45WZ49</accession>
<evidence type="ECO:0000313" key="4">
    <source>
        <dbReference type="EMBL" id="SMP71363.1"/>
    </source>
</evidence>
<sequence>MYRIGIDTGGTNTDVVLTHVDTGRIYYTKTPTTPKELLTGINNGIHKIVAQCGITPQEIRELVYGTTIVVNMIAQKESEATALITTKGFRDVLEIGRAYRSENIYDINMEKPEPLVKRNLRFEVSERMNFMGEALTPVSETEVMAIVEKLKEKNIRAVAVCLMHAYANPQHEVEIKRIIQREWPEVYVSVSSEIIPQFREYERTSTTVINAYMMPNMASHIVEFKEEMEKKQMAANCYMMQGNAGIMTFDAALQKPVSVSESGPIAGIIAANYMCELIGEKNIITLDMGGTSADVALIQNNIMRFTTENSVEGYPISIPTVDLSFIGAGGGSIAWCDEGGALKVGPISAGADPGPVCYGKGGTRPTVTDANLVTGRIRPEIFEENLENAMEKTAAAIREHVAEPLEIDLVKAAEGIIDVVNSNMIRAIKFVSVQKGYDPRDFTLVAFGGAGGLHAGKLAEDLEIPKVIVPYSPGTFCALGLVLSDIKCDRVHTRLMTKEQISARLLNQIYTELDQQGLQELEKQQVNKEHILLVRTCDMRYFGQAFEISVPMPSKVLSEDDIDNMIDQFHTLHEQAYGHCMREDPIEFVNYRVSAIGTFSKPDLLQNARLIQSDAGDERLTGTAIFDGREYPVAVINRDSLKAGEQVEGPAIIAEMGATTVVYPGHTAVIDEMKNIVMYTNLKGEEVK</sequence>
<dbReference type="EMBL" id="FXUF01000023">
    <property type="protein sequence ID" value="SMP71363.1"/>
    <property type="molecule type" value="Genomic_DNA"/>
</dbReference>
<dbReference type="InterPro" id="IPR008040">
    <property type="entry name" value="Hydant_A_N"/>
</dbReference>
<dbReference type="PANTHER" id="PTHR11365:SF23">
    <property type="entry name" value="HYPOTHETICAL 5-OXOPROLINASE (EUROFUNG)-RELATED"/>
    <property type="match status" value="1"/>
</dbReference>
<dbReference type="InterPro" id="IPR002821">
    <property type="entry name" value="Hydantoinase_A"/>
</dbReference>
<evidence type="ECO:0000259" key="3">
    <source>
        <dbReference type="Pfam" id="PF19278"/>
    </source>
</evidence>
<dbReference type="Pfam" id="PF19278">
    <property type="entry name" value="Hydant_A_C"/>
    <property type="match status" value="1"/>
</dbReference>
<dbReference type="RefSeq" id="WP_283410834.1">
    <property type="nucleotide sequence ID" value="NZ_FXUF01000023.1"/>
</dbReference>
<dbReference type="GO" id="GO:0006749">
    <property type="term" value="P:glutathione metabolic process"/>
    <property type="evidence" value="ECO:0007669"/>
    <property type="project" value="TreeGrafter"/>
</dbReference>
<organism evidence="4 5">
    <name type="scientific">Anoxynatronum buryatiense</name>
    <dbReference type="NCBI Taxonomy" id="489973"/>
    <lineage>
        <taxon>Bacteria</taxon>
        <taxon>Bacillati</taxon>
        <taxon>Bacillota</taxon>
        <taxon>Clostridia</taxon>
        <taxon>Eubacteriales</taxon>
        <taxon>Clostridiaceae</taxon>
        <taxon>Anoxynatronum</taxon>
    </lineage>
</organism>
<evidence type="ECO:0000259" key="1">
    <source>
        <dbReference type="Pfam" id="PF01968"/>
    </source>
</evidence>
<feature type="domain" description="Hydantoinase/oxoprolinase N-terminal" evidence="2">
    <location>
        <begin position="3"/>
        <end position="182"/>
    </location>
</feature>
<dbReference type="SUPFAM" id="SSF53067">
    <property type="entry name" value="Actin-like ATPase domain"/>
    <property type="match status" value="1"/>
</dbReference>
<dbReference type="Pfam" id="PF05378">
    <property type="entry name" value="Hydant_A_N"/>
    <property type="match status" value="1"/>
</dbReference>
<reference evidence="4" key="1">
    <citation type="submission" date="2017-05" db="EMBL/GenBank/DDBJ databases">
        <authorList>
            <person name="Varghese N."/>
            <person name="Submissions S."/>
        </authorList>
    </citation>
    <scope>NUCLEOTIDE SEQUENCE</scope>
    <source>
        <strain evidence="4">Su22</strain>
    </source>
</reference>
<dbReference type="InterPro" id="IPR043129">
    <property type="entry name" value="ATPase_NBD"/>
</dbReference>
<dbReference type="InterPro" id="IPR049517">
    <property type="entry name" value="ACX-like_C"/>
</dbReference>
<dbReference type="GO" id="GO:0017168">
    <property type="term" value="F:5-oxoprolinase (ATP-hydrolyzing) activity"/>
    <property type="evidence" value="ECO:0007669"/>
    <property type="project" value="TreeGrafter"/>
</dbReference>
<dbReference type="AlphaFoldDB" id="A0AA45WZ49"/>
<feature type="domain" description="Acetophenone carboxylase-like C-terminal" evidence="3">
    <location>
        <begin position="501"/>
        <end position="674"/>
    </location>
</feature>
<gene>
    <name evidence="4" type="ORF">SAMN06296020_1237</name>
</gene>
<evidence type="ECO:0000313" key="5">
    <source>
        <dbReference type="Proteomes" id="UP001158066"/>
    </source>
</evidence>
<dbReference type="GO" id="GO:0005829">
    <property type="term" value="C:cytosol"/>
    <property type="evidence" value="ECO:0007669"/>
    <property type="project" value="TreeGrafter"/>
</dbReference>
<protein>
    <submittedName>
        <fullName evidence="4">N-methylhydantoinase A</fullName>
    </submittedName>
</protein>
<proteinExistence type="predicted"/>
<comment type="caution">
    <text evidence="4">The sequence shown here is derived from an EMBL/GenBank/DDBJ whole genome shotgun (WGS) entry which is preliminary data.</text>
</comment>
<feature type="domain" description="Hydantoinase A/oxoprolinase" evidence="1">
    <location>
        <begin position="203"/>
        <end position="488"/>
    </location>
</feature>
<dbReference type="InterPro" id="IPR045079">
    <property type="entry name" value="Oxoprolinase-like"/>
</dbReference>
<dbReference type="PANTHER" id="PTHR11365">
    <property type="entry name" value="5-OXOPROLINASE RELATED"/>
    <property type="match status" value="1"/>
</dbReference>
<keyword evidence="5" id="KW-1185">Reference proteome</keyword>